<evidence type="ECO:0008006" key="5">
    <source>
        <dbReference type="Google" id="ProtNLM"/>
    </source>
</evidence>
<gene>
    <name evidence="3" type="ORF">M917_1942</name>
</gene>
<feature type="signal peptide" evidence="2">
    <location>
        <begin position="1"/>
        <end position="25"/>
    </location>
</feature>
<dbReference type="OrthoDB" id="60524at2"/>
<dbReference type="EMBL" id="AUSW01000033">
    <property type="protein sequence ID" value="ERL55209.1"/>
    <property type="molecule type" value="Genomic_DNA"/>
</dbReference>
<feature type="region of interest" description="Disordered" evidence="1">
    <location>
        <begin position="26"/>
        <end position="55"/>
    </location>
</feature>
<organism evidence="3 4">
    <name type="scientific">Psychrobacter aquaticus CMS 56</name>
    <dbReference type="NCBI Taxonomy" id="1354303"/>
    <lineage>
        <taxon>Bacteria</taxon>
        <taxon>Pseudomonadati</taxon>
        <taxon>Pseudomonadota</taxon>
        <taxon>Gammaproteobacteria</taxon>
        <taxon>Moraxellales</taxon>
        <taxon>Moraxellaceae</taxon>
        <taxon>Psychrobacter</taxon>
    </lineage>
</organism>
<accession>U4T919</accession>
<name>U4T919_9GAMM</name>
<keyword evidence="2" id="KW-0732">Signal</keyword>
<evidence type="ECO:0000256" key="1">
    <source>
        <dbReference type="SAM" id="MobiDB-lite"/>
    </source>
</evidence>
<comment type="caution">
    <text evidence="3">The sequence shown here is derived from an EMBL/GenBank/DDBJ whole genome shotgun (WGS) entry which is preliminary data.</text>
</comment>
<reference evidence="3 4" key="1">
    <citation type="journal article" date="2013" name="Genome Announc.">
        <title>Draft Genome Sequence of Psychrobacter aquaticus Strain CMS 56T, Isolated from a Cyanobacterial Mat Sample Collected from Water Bodies in the McMurdo Dry Valley Region of Antarctica.</title>
        <authorList>
            <person name="Reddy G.S."/>
            <person name="Ara S."/>
            <person name="Singh A."/>
            <person name="Kumar Pinnaka A."/>
            <person name="Shivaji S."/>
        </authorList>
    </citation>
    <scope>NUCLEOTIDE SEQUENCE [LARGE SCALE GENOMIC DNA]</scope>
    <source>
        <strain evidence="3 4">CMS 56</strain>
    </source>
</reference>
<dbReference type="AlphaFoldDB" id="U4T919"/>
<dbReference type="PATRIC" id="fig|1354303.4.peg.1907"/>
<sequence>MIQFHPLSKSIALALSTLLTVTALSGCGSDDDRKTPTTQPDDGHDHDHDEESDVTAELRQGRILITEKDSNKAYVYSLAQNKVIQNLDLTGQADALQTSPSGNYVLVLDRTNQGVNFYHSGLEIEDHGDHDHPYARDVSKMPLQLNYTRPVHYQTYGEQAGLFFDGLGAAGNPIENPAQAAGFALVTDKDIANGKLPYQKLNTNMHGTAEPRGNYVISTGRYDTVGSALADTISVFELHNDHYHLNQTFDTKCQGLHGSGSVTDYSIFACSDGILSVKQAGDAFSAEKIIYPVSLTNSQCTNEDGSSSPARIGSFATNHHHNYLVGTACGQPYRIDPVSKNIAPIVWTTNNSRRVVSYDFDAHGEHLMLLDDAGTLHLLDVTQNYKQVATLNIIPDGIKNYSHGGPSLIVNPNTEMVYVMDSENKQIVKINPDAKKIESKLKLTFAPSQLAWFGVKTAHDDEHHHES</sequence>
<protein>
    <recommendedName>
        <fullName evidence="5">Secreted protein</fullName>
    </recommendedName>
</protein>
<dbReference type="eggNOG" id="COG3391">
    <property type="taxonomic scope" value="Bacteria"/>
</dbReference>
<evidence type="ECO:0000313" key="3">
    <source>
        <dbReference type="EMBL" id="ERL55209.1"/>
    </source>
</evidence>
<dbReference type="Proteomes" id="UP000016761">
    <property type="component" value="Unassembled WGS sequence"/>
</dbReference>
<evidence type="ECO:0000256" key="2">
    <source>
        <dbReference type="SAM" id="SignalP"/>
    </source>
</evidence>
<dbReference type="SUPFAM" id="SSF75011">
    <property type="entry name" value="3-carboxy-cis,cis-mucoante lactonizing enzyme"/>
    <property type="match status" value="1"/>
</dbReference>
<evidence type="ECO:0000313" key="4">
    <source>
        <dbReference type="Proteomes" id="UP000016761"/>
    </source>
</evidence>
<keyword evidence="4" id="KW-1185">Reference proteome</keyword>
<dbReference type="RefSeq" id="WP_021814567.1">
    <property type="nucleotide sequence ID" value="NZ_AUSW01000033.1"/>
</dbReference>
<feature type="chain" id="PRO_5004655662" description="Secreted protein" evidence="2">
    <location>
        <begin position="26"/>
        <end position="467"/>
    </location>
</feature>
<feature type="compositionally biased region" description="Basic and acidic residues" evidence="1">
    <location>
        <begin position="30"/>
        <end position="49"/>
    </location>
</feature>
<proteinExistence type="predicted"/>
<dbReference type="STRING" id="1354303.M917_1942"/>